<dbReference type="HOGENOM" id="CLU_056435_3_0_11"/>
<evidence type="ECO:0000256" key="3">
    <source>
        <dbReference type="ARBA" id="ARBA00022691"/>
    </source>
</evidence>
<dbReference type="AlphaFoldDB" id="C5C3Q6"/>
<keyword evidence="6" id="KW-1185">Reference proteome</keyword>
<name>C5C3Q6_BEUC1</name>
<keyword evidence="2 5" id="KW-0808">Transferase</keyword>
<evidence type="ECO:0000313" key="5">
    <source>
        <dbReference type="EMBL" id="ACQ81965.1"/>
    </source>
</evidence>
<dbReference type="PANTHER" id="PTHR43464">
    <property type="entry name" value="METHYLTRANSFERASE"/>
    <property type="match status" value="1"/>
</dbReference>
<dbReference type="OrthoDB" id="9805171at2"/>
<evidence type="ECO:0000256" key="2">
    <source>
        <dbReference type="ARBA" id="ARBA00022679"/>
    </source>
</evidence>
<gene>
    <name evidence="5" type="ordered locus">Bcav_3723</name>
</gene>
<dbReference type="CDD" id="cd02440">
    <property type="entry name" value="AdoMet_MTases"/>
    <property type="match status" value="1"/>
</dbReference>
<dbReference type="EMBL" id="CP001618">
    <property type="protein sequence ID" value="ACQ81965.1"/>
    <property type="molecule type" value="Genomic_DNA"/>
</dbReference>
<dbReference type="PANTHER" id="PTHR43464:SF19">
    <property type="entry name" value="UBIQUINONE BIOSYNTHESIS O-METHYLTRANSFERASE, MITOCHONDRIAL"/>
    <property type="match status" value="1"/>
</dbReference>
<evidence type="ECO:0000259" key="4">
    <source>
        <dbReference type="Pfam" id="PF13649"/>
    </source>
</evidence>
<protein>
    <submittedName>
        <fullName evidence="5">Methyltransferase type 12</fullName>
    </submittedName>
</protein>
<dbReference type="Proteomes" id="UP000007962">
    <property type="component" value="Chromosome"/>
</dbReference>
<dbReference type="GO" id="GO:0008168">
    <property type="term" value="F:methyltransferase activity"/>
    <property type="evidence" value="ECO:0007669"/>
    <property type="project" value="UniProtKB-KW"/>
</dbReference>
<keyword evidence="1 5" id="KW-0489">Methyltransferase</keyword>
<dbReference type="eggNOG" id="COG0500">
    <property type="taxonomic scope" value="Bacteria"/>
</dbReference>
<dbReference type="KEGG" id="bcv:Bcav_3723"/>
<reference evidence="5 6" key="1">
    <citation type="journal article" date="2009" name="Stand. Genomic Sci.">
        <title>Complete genome sequence of Beutenbergia cavernae type strain (HKI 0122).</title>
        <authorList>
            <person name="Land M."/>
            <person name="Pukall R."/>
            <person name="Abt B."/>
            <person name="Goker M."/>
            <person name="Rohde M."/>
            <person name="Glavina Del Rio T."/>
            <person name="Tice H."/>
            <person name="Copeland A."/>
            <person name="Cheng J.F."/>
            <person name="Lucas S."/>
            <person name="Chen F."/>
            <person name="Nolan M."/>
            <person name="Bruce D."/>
            <person name="Goodwin L."/>
            <person name="Pitluck S."/>
            <person name="Ivanova N."/>
            <person name="Mavromatis K."/>
            <person name="Ovchinnikova G."/>
            <person name="Pati A."/>
            <person name="Chen A."/>
            <person name="Palaniappan K."/>
            <person name="Hauser L."/>
            <person name="Chang Y.J."/>
            <person name="Jefferies C.C."/>
            <person name="Saunders E."/>
            <person name="Brettin T."/>
            <person name="Detter J.C."/>
            <person name="Han C."/>
            <person name="Chain P."/>
            <person name="Bristow J."/>
            <person name="Eisen J.A."/>
            <person name="Markowitz V."/>
            <person name="Hugenholtz P."/>
            <person name="Kyrpides N.C."/>
            <person name="Klenk H.P."/>
            <person name="Lapidus A."/>
        </authorList>
    </citation>
    <scope>NUCLEOTIDE SEQUENCE [LARGE SCALE GENOMIC DNA]</scope>
    <source>
        <strain evidence="6">ATCC BAA-8 / DSM 12333 / NBRC 16432</strain>
    </source>
</reference>
<organism evidence="5 6">
    <name type="scientific">Beutenbergia cavernae (strain ATCC BAA-8 / DSM 12333 / CCUG 43141 / JCM 11478 / NBRC 16432 / NCIMB 13614 / HKI 0122)</name>
    <dbReference type="NCBI Taxonomy" id="471853"/>
    <lineage>
        <taxon>Bacteria</taxon>
        <taxon>Bacillati</taxon>
        <taxon>Actinomycetota</taxon>
        <taxon>Actinomycetes</taxon>
        <taxon>Micrococcales</taxon>
        <taxon>Beutenbergiaceae</taxon>
        <taxon>Beutenbergia</taxon>
    </lineage>
</organism>
<proteinExistence type="predicted"/>
<dbReference type="RefSeq" id="WP_015884202.1">
    <property type="nucleotide sequence ID" value="NC_012669.1"/>
</dbReference>
<dbReference type="InterPro" id="IPR029063">
    <property type="entry name" value="SAM-dependent_MTases_sf"/>
</dbReference>
<dbReference type="Gene3D" id="3.40.50.150">
    <property type="entry name" value="Vaccinia Virus protein VP39"/>
    <property type="match status" value="1"/>
</dbReference>
<dbReference type="Pfam" id="PF13649">
    <property type="entry name" value="Methyltransf_25"/>
    <property type="match status" value="1"/>
</dbReference>
<feature type="domain" description="Methyltransferase" evidence="4">
    <location>
        <begin position="71"/>
        <end position="162"/>
    </location>
</feature>
<accession>C5C3Q6</accession>
<evidence type="ECO:0000313" key="6">
    <source>
        <dbReference type="Proteomes" id="UP000007962"/>
    </source>
</evidence>
<keyword evidence="3" id="KW-0949">S-adenosyl-L-methionine</keyword>
<sequence>MRLSTVDQLLDLLDGVVAAHERGDRTSRDAAPFWERMLTQPGHPLATTLPDEPLVDWLARGLLGELDGARVLDVGCGNGRNAAWLAGQGAHVTGIDIAAGLLDAVRPRMPDGVTLIPADVLRDELPDGVFDLVYDSGCFHHLAPHRRITYLDRVMPLVAAGGRYGIVAFAQERQPSAADAEIVVSGDTGGGMSFSEGDLAAIFGGALHPLEVRAVRDDVDGTFGADFLNAALFANEPH</sequence>
<dbReference type="InterPro" id="IPR041698">
    <property type="entry name" value="Methyltransf_25"/>
</dbReference>
<dbReference type="STRING" id="471853.Bcav_3723"/>
<evidence type="ECO:0000256" key="1">
    <source>
        <dbReference type="ARBA" id="ARBA00022603"/>
    </source>
</evidence>
<dbReference type="SUPFAM" id="SSF53335">
    <property type="entry name" value="S-adenosyl-L-methionine-dependent methyltransferases"/>
    <property type="match status" value="1"/>
</dbReference>
<dbReference type="GO" id="GO:0032259">
    <property type="term" value="P:methylation"/>
    <property type="evidence" value="ECO:0007669"/>
    <property type="project" value="UniProtKB-KW"/>
</dbReference>